<evidence type="ECO:0008006" key="4">
    <source>
        <dbReference type="Google" id="ProtNLM"/>
    </source>
</evidence>
<name>A0A1Y5F4N6_9BACT</name>
<dbReference type="AlphaFoldDB" id="A0A1Y5F4N6"/>
<accession>A0A1Y5F4N6</accession>
<evidence type="ECO:0000313" key="2">
    <source>
        <dbReference type="EMBL" id="OUR95424.1"/>
    </source>
</evidence>
<dbReference type="Proteomes" id="UP000196531">
    <property type="component" value="Unassembled WGS sequence"/>
</dbReference>
<reference evidence="3" key="1">
    <citation type="journal article" date="2017" name="Proc. Natl. Acad. Sci. U.S.A.">
        <title>Simulation of Deepwater Horizon oil plume reveals substrate specialization within a complex community of hydrocarbon-degraders.</title>
        <authorList>
            <person name="Hu P."/>
            <person name="Dubinsky E.A."/>
            <person name="Probst A.J."/>
            <person name="Wang J."/>
            <person name="Sieber C.M.K."/>
            <person name="Tom L.M."/>
            <person name="Gardinali P."/>
            <person name="Banfield J.F."/>
            <person name="Atlas R.M."/>
            <person name="Andersen G.L."/>
        </authorList>
    </citation>
    <scope>NUCLEOTIDE SEQUENCE [LARGE SCALE GENOMIC DNA]</scope>
</reference>
<protein>
    <recommendedName>
        <fullName evidence="4">Secreted protein</fullName>
    </recommendedName>
</protein>
<organism evidence="2 3">
    <name type="scientific">Halobacteriovorax marinus</name>
    <dbReference type="NCBI Taxonomy" id="97084"/>
    <lineage>
        <taxon>Bacteria</taxon>
        <taxon>Pseudomonadati</taxon>
        <taxon>Bdellovibrionota</taxon>
        <taxon>Bacteriovoracia</taxon>
        <taxon>Bacteriovoracales</taxon>
        <taxon>Halobacteriovoraceae</taxon>
        <taxon>Halobacteriovorax</taxon>
    </lineage>
</organism>
<evidence type="ECO:0000256" key="1">
    <source>
        <dbReference type="SAM" id="SignalP"/>
    </source>
</evidence>
<evidence type="ECO:0000313" key="3">
    <source>
        <dbReference type="Proteomes" id="UP000196531"/>
    </source>
</evidence>
<dbReference type="EMBL" id="MAAO01000008">
    <property type="protein sequence ID" value="OUR95424.1"/>
    <property type="molecule type" value="Genomic_DNA"/>
</dbReference>
<gene>
    <name evidence="2" type="ORF">A9Q84_16455</name>
</gene>
<feature type="signal peptide" evidence="1">
    <location>
        <begin position="1"/>
        <end position="18"/>
    </location>
</feature>
<keyword evidence="1" id="KW-0732">Signal</keyword>
<comment type="caution">
    <text evidence="2">The sequence shown here is derived from an EMBL/GenBank/DDBJ whole genome shotgun (WGS) entry which is preliminary data.</text>
</comment>
<feature type="chain" id="PRO_5013391479" description="Secreted protein" evidence="1">
    <location>
        <begin position="19"/>
        <end position="90"/>
    </location>
</feature>
<proteinExistence type="predicted"/>
<sequence>MKLLLFSISLFLSVNIFAEDSTLDSISMDDDATYLIQADIDLNGWYYYIDKTACICWLGSASGNDPMINVSCVKLIEHASLTPHVAHCKE</sequence>